<dbReference type="AlphaFoldDB" id="A0AAD5XM09"/>
<dbReference type="Gene3D" id="1.25.40.20">
    <property type="entry name" value="Ankyrin repeat-containing domain"/>
    <property type="match status" value="3"/>
</dbReference>
<feature type="region of interest" description="Disordered" evidence="3">
    <location>
        <begin position="498"/>
        <end position="545"/>
    </location>
</feature>
<dbReference type="SUPFAM" id="SSF48403">
    <property type="entry name" value="Ankyrin repeat"/>
    <property type="match status" value="1"/>
</dbReference>
<evidence type="ECO:0000256" key="3">
    <source>
        <dbReference type="SAM" id="MobiDB-lite"/>
    </source>
</evidence>
<dbReference type="Proteomes" id="UP001212152">
    <property type="component" value="Unassembled WGS sequence"/>
</dbReference>
<dbReference type="InterPro" id="IPR051165">
    <property type="entry name" value="Multifunctional_ANK_Repeat"/>
</dbReference>
<evidence type="ECO:0000256" key="1">
    <source>
        <dbReference type="ARBA" id="ARBA00022737"/>
    </source>
</evidence>
<feature type="compositionally biased region" description="Polar residues" evidence="3">
    <location>
        <begin position="510"/>
        <end position="519"/>
    </location>
</feature>
<dbReference type="PANTHER" id="PTHR24123:SF33">
    <property type="entry name" value="PROTEIN HOS4"/>
    <property type="match status" value="1"/>
</dbReference>
<feature type="region of interest" description="Disordered" evidence="3">
    <location>
        <begin position="612"/>
        <end position="639"/>
    </location>
</feature>
<protein>
    <recommendedName>
        <fullName evidence="6">Ankyrin repeat protein</fullName>
    </recommendedName>
</protein>
<gene>
    <name evidence="4" type="ORF">HDU87_004378</name>
</gene>
<evidence type="ECO:0000313" key="5">
    <source>
        <dbReference type="Proteomes" id="UP001212152"/>
    </source>
</evidence>
<feature type="compositionally biased region" description="Polar residues" evidence="3">
    <location>
        <begin position="614"/>
        <end position="625"/>
    </location>
</feature>
<organism evidence="4 5">
    <name type="scientific">Geranomyces variabilis</name>
    <dbReference type="NCBI Taxonomy" id="109894"/>
    <lineage>
        <taxon>Eukaryota</taxon>
        <taxon>Fungi</taxon>
        <taxon>Fungi incertae sedis</taxon>
        <taxon>Chytridiomycota</taxon>
        <taxon>Chytridiomycota incertae sedis</taxon>
        <taxon>Chytridiomycetes</taxon>
        <taxon>Spizellomycetales</taxon>
        <taxon>Powellomycetaceae</taxon>
        <taxon>Geranomyces</taxon>
    </lineage>
</organism>
<dbReference type="InterPro" id="IPR002110">
    <property type="entry name" value="Ankyrin_rpt"/>
</dbReference>
<evidence type="ECO:0000313" key="4">
    <source>
        <dbReference type="EMBL" id="KAJ3177625.1"/>
    </source>
</evidence>
<dbReference type="InterPro" id="IPR036770">
    <property type="entry name" value="Ankyrin_rpt-contain_sf"/>
</dbReference>
<dbReference type="SMART" id="SM00248">
    <property type="entry name" value="ANK"/>
    <property type="match status" value="6"/>
</dbReference>
<comment type="caution">
    <text evidence="4">The sequence shown here is derived from an EMBL/GenBank/DDBJ whole genome shotgun (WGS) entry which is preliminary data.</text>
</comment>
<feature type="region of interest" description="Disordered" evidence="3">
    <location>
        <begin position="20"/>
        <end position="82"/>
    </location>
</feature>
<name>A0AAD5XM09_9FUNG</name>
<keyword evidence="1" id="KW-0677">Repeat</keyword>
<feature type="compositionally biased region" description="Polar residues" evidence="3">
    <location>
        <begin position="29"/>
        <end position="49"/>
    </location>
</feature>
<dbReference type="EMBL" id="JADGJQ010000032">
    <property type="protein sequence ID" value="KAJ3177625.1"/>
    <property type="molecule type" value="Genomic_DNA"/>
</dbReference>
<reference evidence="4" key="1">
    <citation type="submission" date="2020-05" db="EMBL/GenBank/DDBJ databases">
        <title>Phylogenomic resolution of chytrid fungi.</title>
        <authorList>
            <person name="Stajich J.E."/>
            <person name="Amses K."/>
            <person name="Simmons R."/>
            <person name="Seto K."/>
            <person name="Myers J."/>
            <person name="Bonds A."/>
            <person name="Quandt C.A."/>
            <person name="Barry K."/>
            <person name="Liu P."/>
            <person name="Grigoriev I."/>
            <person name="Longcore J.E."/>
            <person name="James T.Y."/>
        </authorList>
    </citation>
    <scope>NUCLEOTIDE SEQUENCE</scope>
    <source>
        <strain evidence="4">JEL0379</strain>
    </source>
</reference>
<evidence type="ECO:0000256" key="2">
    <source>
        <dbReference type="ARBA" id="ARBA00023043"/>
    </source>
</evidence>
<keyword evidence="2" id="KW-0040">ANK repeat</keyword>
<evidence type="ECO:0008006" key="6">
    <source>
        <dbReference type="Google" id="ProtNLM"/>
    </source>
</evidence>
<sequence>MSPAAKQSCLGSSHLAASNAIDDERTIISGLTSTDNGAPTEPSNGSSELAHNAEKGGPTADVDGTRSPADDDDGESALAANPRDVLGKLHEKMTKAAHKKCAQESSQGYRIQLAIAKREAIRMRLRVRATELNEAAVANTLPPACEEFLKYVTDKLPTGQKDWSRVLHEGLDDVDMYTEDGYYLLCQIKSKEIDAPSLTPKDPNFGKSMLGNLEIAVQHQSEFFQDRIRFAYCARHGDSPTPSAQGWVEYGNRDLASRGPPGEDLIRDLRAKVKQIIDSKWQKNKQLTDFVNNDGLFRKFIESYTFEAVPSFEEILEQNENHLKALLRSQSSELVENREDADEKRAVMFVLASFFVKYQLLNSPAPAISSMLEKMKQRAITVDQVKELIDSCCRDLACLTAVSHAPSSDALEKYRKLKAIAIEQDIQSARTYLALVDAAQDGIAAVKASDCTDGQKALKISGWVSALSLKAGLLPSARRDKAKRQKYNRKIRREKDLAELAELKRLQHPAPTTSGSQRSAAPADSAPTTLNVGPDDSNPGAETLPTSAVYADSSENGKWLGLPRHTTSGLPQQIVEPSSSMAIATGPNEKARASSHKAKPNVEAASIKLAKETGSGSRPVDTSASGVVGSAKAESSSDSEIDQDRLKTFVTRLTALIGHQATDNQNLLRALHKLVDNNGETIRSASSHGHTAVVELLLRDKRADPSILGNKAVRSASEYGHAAVVDLLLHDERVDPSALDNKAIQLASEKGHAAVVDLLLHDKRVDPSAGNNHGIQMASRNGHTATVELLLRDKRADPAAHNSEAIRSASSHGHTAIVELLLRDKRADPSALDNTAIQCASTNGHAAVVDLLLQDERVDPSTADNKAIRIASRLGYDKVVGLLLCDKRVDPSAREPMMDYRRFHHEIYSKRNSLNLED</sequence>
<dbReference type="PANTHER" id="PTHR24123">
    <property type="entry name" value="ANKYRIN REPEAT-CONTAINING"/>
    <property type="match status" value="1"/>
</dbReference>
<accession>A0AAD5XM09</accession>
<proteinExistence type="predicted"/>
<dbReference type="Pfam" id="PF12796">
    <property type="entry name" value="Ank_2"/>
    <property type="match status" value="2"/>
</dbReference>
<keyword evidence="5" id="KW-1185">Reference proteome</keyword>